<reference evidence="7 8" key="1">
    <citation type="submission" date="2019-12" db="EMBL/GenBank/DDBJ databases">
        <authorList>
            <person name="Kim Y.S."/>
        </authorList>
    </citation>
    <scope>NUCLEOTIDE SEQUENCE [LARGE SCALE GENOMIC DNA]</scope>
    <source>
        <strain evidence="7 8">MMS17-SY077</strain>
    </source>
</reference>
<dbReference type="PANTHER" id="PTHR30055:SF148">
    <property type="entry name" value="TETR-FAMILY TRANSCRIPTIONAL REGULATOR"/>
    <property type="match status" value="1"/>
</dbReference>
<dbReference type="Pfam" id="PF00440">
    <property type="entry name" value="TetR_N"/>
    <property type="match status" value="1"/>
</dbReference>
<comment type="caution">
    <text evidence="7">The sequence shown here is derived from an EMBL/GenBank/DDBJ whole genome shotgun (WGS) entry which is preliminary data.</text>
</comment>
<evidence type="ECO:0000259" key="6">
    <source>
        <dbReference type="PROSITE" id="PS50977"/>
    </source>
</evidence>
<dbReference type="Gene3D" id="1.10.10.60">
    <property type="entry name" value="Homeodomain-like"/>
    <property type="match status" value="1"/>
</dbReference>
<organism evidence="7 8">
    <name type="scientific">Agromyces seonyuensis</name>
    <dbReference type="NCBI Taxonomy" id="2662446"/>
    <lineage>
        <taxon>Bacteria</taxon>
        <taxon>Bacillati</taxon>
        <taxon>Actinomycetota</taxon>
        <taxon>Actinomycetes</taxon>
        <taxon>Micrococcales</taxon>
        <taxon>Microbacteriaceae</taxon>
        <taxon>Agromyces</taxon>
    </lineage>
</organism>
<dbReference type="InterPro" id="IPR036271">
    <property type="entry name" value="Tet_transcr_reg_TetR-rel_C_sf"/>
</dbReference>
<dbReference type="EMBL" id="WSTA01000019">
    <property type="protein sequence ID" value="MWB98107.1"/>
    <property type="molecule type" value="Genomic_DNA"/>
</dbReference>
<dbReference type="GO" id="GO:0003700">
    <property type="term" value="F:DNA-binding transcription factor activity"/>
    <property type="evidence" value="ECO:0007669"/>
    <property type="project" value="TreeGrafter"/>
</dbReference>
<name>A0A6I4P3Z7_9MICO</name>
<feature type="domain" description="HTH tetR-type" evidence="6">
    <location>
        <begin position="19"/>
        <end position="79"/>
    </location>
</feature>
<evidence type="ECO:0000256" key="5">
    <source>
        <dbReference type="SAM" id="MobiDB-lite"/>
    </source>
</evidence>
<dbReference type="Proteomes" id="UP000438182">
    <property type="component" value="Unassembled WGS sequence"/>
</dbReference>
<keyword evidence="2 4" id="KW-0238">DNA-binding</keyword>
<evidence type="ECO:0000313" key="7">
    <source>
        <dbReference type="EMBL" id="MWB98107.1"/>
    </source>
</evidence>
<sequence length="210" mass="22948">MDATDGQREPRRRGRRPAAEVRAEVLAATSALLHEEGLRAVTFDRVASRARASKTTIYKWWPSPGALAAESYFDESRAALEFPDTGDVAADIRTQLRAFVRLLTDQGAGPVIAELIGAAQSDPDLATAVSQHYTAPRRRLAREYFGKALDRGQLRPDVDHDLLVDQLWGACYNRLLVPDAPLDEAFADALVTNVLRGAASEGYRGAASSW</sequence>
<keyword evidence="1" id="KW-0805">Transcription regulation</keyword>
<accession>A0A6I4P3Z7</accession>
<evidence type="ECO:0000313" key="8">
    <source>
        <dbReference type="Proteomes" id="UP000438182"/>
    </source>
</evidence>
<dbReference type="GO" id="GO:0000976">
    <property type="term" value="F:transcription cis-regulatory region binding"/>
    <property type="evidence" value="ECO:0007669"/>
    <property type="project" value="TreeGrafter"/>
</dbReference>
<evidence type="ECO:0000256" key="4">
    <source>
        <dbReference type="PROSITE-ProRule" id="PRU00335"/>
    </source>
</evidence>
<dbReference type="InterPro" id="IPR009057">
    <property type="entry name" value="Homeodomain-like_sf"/>
</dbReference>
<keyword evidence="8" id="KW-1185">Reference proteome</keyword>
<dbReference type="InterPro" id="IPR001647">
    <property type="entry name" value="HTH_TetR"/>
</dbReference>
<dbReference type="SUPFAM" id="SSF46689">
    <property type="entry name" value="Homeodomain-like"/>
    <property type="match status" value="1"/>
</dbReference>
<dbReference type="AlphaFoldDB" id="A0A6I4P3Z7"/>
<protein>
    <submittedName>
        <fullName evidence="7">TetR family transcriptional regulator</fullName>
    </submittedName>
</protein>
<feature type="region of interest" description="Disordered" evidence="5">
    <location>
        <begin position="1"/>
        <end position="20"/>
    </location>
</feature>
<dbReference type="PROSITE" id="PS50977">
    <property type="entry name" value="HTH_TETR_2"/>
    <property type="match status" value="1"/>
</dbReference>
<dbReference type="RefSeq" id="WP_160423450.1">
    <property type="nucleotide sequence ID" value="NZ_WSTA01000019.1"/>
</dbReference>
<dbReference type="Pfam" id="PF16859">
    <property type="entry name" value="TetR_C_11"/>
    <property type="match status" value="1"/>
</dbReference>
<dbReference type="InterPro" id="IPR050109">
    <property type="entry name" value="HTH-type_TetR-like_transc_reg"/>
</dbReference>
<evidence type="ECO:0000256" key="2">
    <source>
        <dbReference type="ARBA" id="ARBA00023125"/>
    </source>
</evidence>
<dbReference type="SUPFAM" id="SSF48498">
    <property type="entry name" value="Tetracyclin repressor-like, C-terminal domain"/>
    <property type="match status" value="1"/>
</dbReference>
<evidence type="ECO:0000256" key="1">
    <source>
        <dbReference type="ARBA" id="ARBA00023015"/>
    </source>
</evidence>
<evidence type="ECO:0000256" key="3">
    <source>
        <dbReference type="ARBA" id="ARBA00023163"/>
    </source>
</evidence>
<proteinExistence type="predicted"/>
<dbReference type="Gene3D" id="1.10.357.10">
    <property type="entry name" value="Tetracycline Repressor, domain 2"/>
    <property type="match status" value="1"/>
</dbReference>
<dbReference type="PANTHER" id="PTHR30055">
    <property type="entry name" value="HTH-TYPE TRANSCRIPTIONAL REGULATOR RUTR"/>
    <property type="match status" value="1"/>
</dbReference>
<feature type="DNA-binding region" description="H-T-H motif" evidence="4">
    <location>
        <begin position="42"/>
        <end position="61"/>
    </location>
</feature>
<dbReference type="InterPro" id="IPR011075">
    <property type="entry name" value="TetR_C"/>
</dbReference>
<keyword evidence="3" id="KW-0804">Transcription</keyword>
<gene>
    <name evidence="7" type="ORF">GB864_06035</name>
</gene>